<dbReference type="OrthoDB" id="567788at2759"/>
<evidence type="ECO:0000313" key="8">
    <source>
        <dbReference type="EMBL" id="KAB8301332.1"/>
    </source>
</evidence>
<dbReference type="PROSITE" id="PS50845">
    <property type="entry name" value="RETICULON"/>
    <property type="match status" value="1"/>
</dbReference>
<dbReference type="GO" id="GO:0005789">
    <property type="term" value="C:endoplasmic reticulum membrane"/>
    <property type="evidence" value="ECO:0007669"/>
    <property type="project" value="UniProtKB-SubCell"/>
</dbReference>
<keyword evidence="4 6" id="KW-1133">Transmembrane helix</keyword>
<evidence type="ECO:0000259" key="7">
    <source>
        <dbReference type="PROSITE" id="PS50845"/>
    </source>
</evidence>
<comment type="subcellular location">
    <subcellularLocation>
        <location evidence="1 6">Endoplasmic reticulum membrane</location>
        <topology evidence="1 6">Multi-pass membrane protein</topology>
    </subcellularLocation>
</comment>
<dbReference type="EMBL" id="VIGI01000004">
    <property type="protein sequence ID" value="KAB8301332.1"/>
    <property type="molecule type" value="Genomic_DNA"/>
</dbReference>
<evidence type="ECO:0000256" key="4">
    <source>
        <dbReference type="ARBA" id="ARBA00022989"/>
    </source>
</evidence>
<dbReference type="AlphaFoldDB" id="A0A5N6KEB2"/>
<gene>
    <name evidence="8" type="ORF">EYC80_003213</name>
</gene>
<name>A0A5N6KEB2_MONLA</name>
<dbReference type="Pfam" id="PF02453">
    <property type="entry name" value="Reticulon"/>
    <property type="match status" value="1"/>
</dbReference>
<keyword evidence="9" id="KW-1185">Reference proteome</keyword>
<feature type="transmembrane region" description="Helical" evidence="6">
    <location>
        <begin position="108"/>
        <end position="126"/>
    </location>
</feature>
<feature type="transmembrane region" description="Helical" evidence="6">
    <location>
        <begin position="221"/>
        <end position="239"/>
    </location>
</feature>
<comment type="caution">
    <text evidence="8">The sequence shown here is derived from an EMBL/GenBank/DDBJ whole genome shotgun (WGS) entry which is preliminary data.</text>
</comment>
<feature type="domain" description="Reticulon" evidence="7">
    <location>
        <begin position="94"/>
        <end position="291"/>
    </location>
</feature>
<keyword evidence="3 6" id="KW-0256">Endoplasmic reticulum</keyword>
<evidence type="ECO:0000256" key="5">
    <source>
        <dbReference type="ARBA" id="ARBA00023136"/>
    </source>
</evidence>
<accession>A0A5N6KEB2</accession>
<sequence length="363" mass="40197">MSDLPSNISTTSTEGTASTMENAKNAVYDNASAAANAVGNHPFTQSVVNGPVVDNVRDQHAKTQVEFSNLANSRATPANPAATGQQLTHYHSFFSSLLSWDNPRASGIAYLSIVGFIFAARYLDILRYSFKVTYMALFVTVLAESLGKLLFSHGLTSQFRPKKYFTISKETLDNLLGDVHELINFFVIESQRILFAENVFVSLAAFFGSFTSYYLIKLIPFWGLTLIATSVLFVSPLIYKTNQQFIDNLLAQISSVVNQQTEQVKQLASQHAAHVAETTKQYAGEYAHKAQEIIGSARSRSGSPVASRVTSPTIKTNGIKEEDFPVAPKEEWDFCNSGEESSIYFECKVQIQKLQCYIMRLAE</sequence>
<evidence type="ECO:0000256" key="6">
    <source>
        <dbReference type="RuleBase" id="RU363132"/>
    </source>
</evidence>
<protein>
    <recommendedName>
        <fullName evidence="6">Reticulon-like protein</fullName>
    </recommendedName>
</protein>
<keyword evidence="2 6" id="KW-0812">Transmembrane</keyword>
<evidence type="ECO:0000256" key="1">
    <source>
        <dbReference type="ARBA" id="ARBA00004477"/>
    </source>
</evidence>
<evidence type="ECO:0000256" key="3">
    <source>
        <dbReference type="ARBA" id="ARBA00022824"/>
    </source>
</evidence>
<keyword evidence="5 6" id="KW-0472">Membrane</keyword>
<feature type="transmembrane region" description="Helical" evidence="6">
    <location>
        <begin position="132"/>
        <end position="151"/>
    </location>
</feature>
<dbReference type="Proteomes" id="UP000326757">
    <property type="component" value="Unassembled WGS sequence"/>
</dbReference>
<proteinExistence type="predicted"/>
<feature type="transmembrane region" description="Helical" evidence="6">
    <location>
        <begin position="193"/>
        <end position="215"/>
    </location>
</feature>
<organism evidence="8 9">
    <name type="scientific">Monilinia laxa</name>
    <name type="common">Brown rot fungus</name>
    <name type="synonym">Sclerotinia laxa</name>
    <dbReference type="NCBI Taxonomy" id="61186"/>
    <lineage>
        <taxon>Eukaryota</taxon>
        <taxon>Fungi</taxon>
        <taxon>Dikarya</taxon>
        <taxon>Ascomycota</taxon>
        <taxon>Pezizomycotina</taxon>
        <taxon>Leotiomycetes</taxon>
        <taxon>Helotiales</taxon>
        <taxon>Sclerotiniaceae</taxon>
        <taxon>Monilinia</taxon>
    </lineage>
</organism>
<dbReference type="InterPro" id="IPR003388">
    <property type="entry name" value="Reticulon"/>
</dbReference>
<evidence type="ECO:0000256" key="2">
    <source>
        <dbReference type="ARBA" id="ARBA00022692"/>
    </source>
</evidence>
<reference evidence="8 9" key="1">
    <citation type="submission" date="2019-06" db="EMBL/GenBank/DDBJ databases">
        <title>Genome Sequence of the Brown Rot Fungal Pathogen Monilinia laxa.</title>
        <authorList>
            <person name="De Miccolis Angelini R.M."/>
            <person name="Landi L."/>
            <person name="Abate D."/>
            <person name="Pollastro S."/>
            <person name="Romanazzi G."/>
            <person name="Faretra F."/>
        </authorList>
    </citation>
    <scope>NUCLEOTIDE SEQUENCE [LARGE SCALE GENOMIC DNA]</scope>
    <source>
        <strain evidence="8 9">Mlax316</strain>
    </source>
</reference>
<evidence type="ECO:0000313" key="9">
    <source>
        <dbReference type="Proteomes" id="UP000326757"/>
    </source>
</evidence>